<dbReference type="CDD" id="cd18186">
    <property type="entry name" value="BTB_POZ_ZBTB_KLHL-like"/>
    <property type="match status" value="1"/>
</dbReference>
<accession>A0A8B8DJY4</accession>
<dbReference type="OrthoDB" id="6362910at2759"/>
<organism evidence="3 4">
    <name type="scientific">Crassostrea virginica</name>
    <name type="common">Eastern oyster</name>
    <dbReference type="NCBI Taxonomy" id="6565"/>
    <lineage>
        <taxon>Eukaryota</taxon>
        <taxon>Metazoa</taxon>
        <taxon>Spiralia</taxon>
        <taxon>Lophotrochozoa</taxon>
        <taxon>Mollusca</taxon>
        <taxon>Bivalvia</taxon>
        <taxon>Autobranchia</taxon>
        <taxon>Pteriomorphia</taxon>
        <taxon>Ostreida</taxon>
        <taxon>Ostreoidea</taxon>
        <taxon>Ostreidae</taxon>
        <taxon>Crassostrea</taxon>
    </lineage>
</organism>
<dbReference type="InterPro" id="IPR000210">
    <property type="entry name" value="BTB/POZ_dom"/>
</dbReference>
<protein>
    <submittedName>
        <fullName evidence="4">Uncharacterized protein LOC111126754</fullName>
    </submittedName>
</protein>
<proteinExistence type="predicted"/>
<feature type="region of interest" description="Disordered" evidence="1">
    <location>
        <begin position="691"/>
        <end position="719"/>
    </location>
</feature>
<feature type="compositionally biased region" description="Low complexity" evidence="1">
    <location>
        <begin position="134"/>
        <end position="147"/>
    </location>
</feature>
<keyword evidence="3" id="KW-1185">Reference proteome</keyword>
<feature type="compositionally biased region" description="Low complexity" evidence="1">
    <location>
        <begin position="213"/>
        <end position="226"/>
    </location>
</feature>
<dbReference type="Proteomes" id="UP000694844">
    <property type="component" value="Chromosome 3"/>
</dbReference>
<feature type="compositionally biased region" description="Low complexity" evidence="1">
    <location>
        <begin position="99"/>
        <end position="117"/>
    </location>
</feature>
<reference evidence="4" key="1">
    <citation type="submission" date="2025-08" db="UniProtKB">
        <authorList>
            <consortium name="RefSeq"/>
        </authorList>
    </citation>
    <scope>IDENTIFICATION</scope>
    <source>
        <tissue evidence="4">Whole sample</tissue>
    </source>
</reference>
<feature type="compositionally biased region" description="Low complexity" evidence="1">
    <location>
        <begin position="254"/>
        <end position="291"/>
    </location>
</feature>
<dbReference type="Pfam" id="PF00651">
    <property type="entry name" value="BTB"/>
    <property type="match status" value="1"/>
</dbReference>
<dbReference type="Gene3D" id="3.30.710.10">
    <property type="entry name" value="Potassium Channel Kv1.1, Chain A"/>
    <property type="match status" value="1"/>
</dbReference>
<feature type="compositionally biased region" description="Low complexity" evidence="1">
    <location>
        <begin position="701"/>
        <end position="713"/>
    </location>
</feature>
<name>A0A8B8DJY4_CRAVI</name>
<evidence type="ECO:0000259" key="2">
    <source>
        <dbReference type="PROSITE" id="PS50097"/>
    </source>
</evidence>
<feature type="compositionally biased region" description="Polar residues" evidence="1">
    <location>
        <begin position="233"/>
        <end position="244"/>
    </location>
</feature>
<dbReference type="RefSeq" id="XP_022327301.1">
    <property type="nucleotide sequence ID" value="XM_022471593.1"/>
</dbReference>
<feature type="domain" description="BTB" evidence="2">
    <location>
        <begin position="445"/>
        <end position="515"/>
    </location>
</feature>
<dbReference type="SUPFAM" id="SSF54695">
    <property type="entry name" value="POZ domain"/>
    <property type="match status" value="1"/>
</dbReference>
<gene>
    <name evidence="4" type="primary">LOC111126754</name>
</gene>
<dbReference type="GeneID" id="111126754"/>
<evidence type="ECO:0000313" key="4">
    <source>
        <dbReference type="RefSeq" id="XP_022327301.1"/>
    </source>
</evidence>
<evidence type="ECO:0000313" key="3">
    <source>
        <dbReference type="Proteomes" id="UP000694844"/>
    </source>
</evidence>
<sequence>MDMEVPMSLHCKSQESPYNSSSMSSTQGSLSNRSHNEPNGSRRPSSSSSDEVPMAAGLSNSRGSRGPSSSSSDEVPMSNCLASKMGIRSSQDRNVRRNSQGSHRPSSSSSDEIPMSSGHAAKMSMRSGDRNVRRNSQPSYRPSSSSSDEVPMTACLASTMNLGSAKRSLPNRSHNDEVKYIRKNSQGSGRLSTSSSDEVPMSAGLNNSRGSRRGSSSSSDEVQMSSGIAAKMNMSSAQGSLSNRSHNEDVNYIRRNSQGSGRPSSSSSDEVPLPSGHNNSRGSLRSTSCSSDEVPMSSGIAAKMSMNSAQGFHTEEVQNRRRNSKGSGRPSSSSSDEAPMSSGLAAKMSISSAQGSVSNRSHYEEVQNQRKNSHGSCQPHSPSNDEDVHMTSFQGSGDKVAICGSNSSMHSGISITSDQIRKDVHDHYAGIGSYLQRSYENQKIADVGFKVGERILPVHKVVLASQSRLFRDVFESHPFTTDPQTPKLINIRNVNPEALGAFINYLYNGQLEAKTHLVADLLKLAETLRVDGVKQILYSQALTMKYDEVLELLESLKGSKHVRMCNILMEKICRKFRRFIENPAFYHLDIETVCFILSNDKLKIECENDIFDVAVRWLNNQDPAERAGFLDQIMACVRFPLMTQKQLFLCYKKCPMLRESPICREKITLANWIQTSLSLDEGDPLNLEVPEHRNQTNSGNSSVTSFLSKKSSTGQIEDEPDVQIDISDLSVDMQRNDLNNHAFLRNASSPAVTCATRHQHRPAKRYRSK</sequence>
<feature type="compositionally biased region" description="Low complexity" evidence="1">
    <location>
        <begin position="325"/>
        <end position="343"/>
    </location>
</feature>
<dbReference type="SMART" id="SM00875">
    <property type="entry name" value="BACK"/>
    <property type="match status" value="1"/>
</dbReference>
<dbReference type="InterPro" id="IPR011333">
    <property type="entry name" value="SKP1/BTB/POZ_sf"/>
</dbReference>
<dbReference type="AlphaFoldDB" id="A0A8B8DJY4"/>
<feature type="compositionally biased region" description="Low complexity" evidence="1">
    <location>
        <begin position="59"/>
        <end position="72"/>
    </location>
</feature>
<evidence type="ECO:0000256" key="1">
    <source>
        <dbReference type="SAM" id="MobiDB-lite"/>
    </source>
</evidence>
<dbReference type="PANTHER" id="PTHR45632">
    <property type="entry name" value="LD33804P"/>
    <property type="match status" value="1"/>
</dbReference>
<feature type="region of interest" description="Disordered" evidence="1">
    <location>
        <begin position="1"/>
        <end position="392"/>
    </location>
</feature>
<dbReference type="Gene3D" id="1.25.40.420">
    <property type="match status" value="1"/>
</dbReference>
<dbReference type="InterPro" id="IPR011705">
    <property type="entry name" value="BACK"/>
</dbReference>
<dbReference type="SMART" id="SM00225">
    <property type="entry name" value="BTB"/>
    <property type="match status" value="1"/>
</dbReference>
<dbReference type="PROSITE" id="PS50097">
    <property type="entry name" value="BTB"/>
    <property type="match status" value="1"/>
</dbReference>
<feature type="compositionally biased region" description="Low complexity" evidence="1">
    <location>
        <begin position="20"/>
        <end position="31"/>
    </location>
</feature>
<dbReference type="Pfam" id="PF07707">
    <property type="entry name" value="BACK"/>
    <property type="match status" value="1"/>
</dbReference>
<feature type="compositionally biased region" description="Polar residues" evidence="1">
    <location>
        <begin position="349"/>
        <end position="360"/>
    </location>
</feature>
<feature type="compositionally biased region" description="Low complexity" evidence="1">
    <location>
        <begin position="185"/>
        <end position="196"/>
    </location>
</feature>
<dbReference type="KEGG" id="cvn:111126754"/>